<proteinExistence type="predicted"/>
<dbReference type="PANTHER" id="PTHR38471">
    <property type="entry name" value="FOUR HELIX BUNDLE PROTEIN"/>
    <property type="match status" value="1"/>
</dbReference>
<dbReference type="RefSeq" id="WP_014221768.1">
    <property type="nucleotide sequence ID" value="NZ_LWBO01000012.1"/>
</dbReference>
<dbReference type="SUPFAM" id="SSF158446">
    <property type="entry name" value="IVS-encoded protein-like"/>
    <property type="match status" value="1"/>
</dbReference>
<accession>A0ABX3NWE2</accession>
<dbReference type="PANTHER" id="PTHR38471:SF2">
    <property type="entry name" value="FOUR HELIX BUNDLE PROTEIN"/>
    <property type="match status" value="1"/>
</dbReference>
<comment type="caution">
    <text evidence="2">The sequence shown here is derived from an EMBL/GenBank/DDBJ whole genome shotgun (WGS) entry which is preliminary data.</text>
</comment>
<evidence type="ECO:0000313" key="3">
    <source>
        <dbReference type="Proteomes" id="UP000192277"/>
    </source>
</evidence>
<evidence type="ECO:0000256" key="1">
    <source>
        <dbReference type="SAM" id="Coils"/>
    </source>
</evidence>
<name>A0ABX3NWE2_9BACT</name>
<dbReference type="Proteomes" id="UP000192277">
    <property type="component" value="Unassembled WGS sequence"/>
</dbReference>
<dbReference type="CDD" id="cd16377">
    <property type="entry name" value="23S_rRNA_IVP_like"/>
    <property type="match status" value="1"/>
</dbReference>
<keyword evidence="3" id="KW-1185">Reference proteome</keyword>
<evidence type="ECO:0000313" key="2">
    <source>
        <dbReference type="EMBL" id="OQP48563.1"/>
    </source>
</evidence>
<reference evidence="2 3" key="1">
    <citation type="submission" date="2016-04" db="EMBL/GenBank/DDBJ databases">
        <authorList>
            <person name="Chen L."/>
            <person name="Zhuang W."/>
            <person name="Wang G."/>
        </authorList>
    </citation>
    <scope>NUCLEOTIDE SEQUENCE [LARGE SCALE GENOMIC DNA]</scope>
    <source>
        <strain evidence="3">GR20</strain>
    </source>
</reference>
<dbReference type="InterPro" id="IPR036583">
    <property type="entry name" value="23S_rRNA_IVS_sf"/>
</dbReference>
<sequence>MRNFRELKIWQNGIRIAIKTYRVTATFPNEDKYAIVQQMNRAGVSIASNIAEGCSRKSEKDYSRFLEIALGSTYELETQVIIAEQLKKGNQQLLQELKTALIEEQKMITKFQQTVLNFK</sequence>
<dbReference type="InterPro" id="IPR012657">
    <property type="entry name" value="23S_rRNA-intervening_sequence"/>
</dbReference>
<dbReference type="Gene3D" id="1.20.1440.60">
    <property type="entry name" value="23S rRNA-intervening sequence"/>
    <property type="match status" value="1"/>
</dbReference>
<feature type="coiled-coil region" evidence="1">
    <location>
        <begin position="83"/>
        <end position="114"/>
    </location>
</feature>
<dbReference type="NCBIfam" id="TIGR02436">
    <property type="entry name" value="four helix bundle protein"/>
    <property type="match status" value="1"/>
</dbReference>
<protein>
    <submittedName>
        <fullName evidence="2">Four helix bundle protein</fullName>
    </submittedName>
</protein>
<keyword evidence="1" id="KW-0175">Coiled coil</keyword>
<gene>
    <name evidence="2" type="ORF">A4D02_07590</name>
</gene>
<dbReference type="EMBL" id="LWBO01000012">
    <property type="protein sequence ID" value="OQP48563.1"/>
    <property type="molecule type" value="Genomic_DNA"/>
</dbReference>
<organism evidence="2 3">
    <name type="scientific">Niastella koreensis</name>
    <dbReference type="NCBI Taxonomy" id="354356"/>
    <lineage>
        <taxon>Bacteria</taxon>
        <taxon>Pseudomonadati</taxon>
        <taxon>Bacteroidota</taxon>
        <taxon>Chitinophagia</taxon>
        <taxon>Chitinophagales</taxon>
        <taxon>Chitinophagaceae</taxon>
        <taxon>Niastella</taxon>
    </lineage>
</organism>
<dbReference type="Pfam" id="PF05635">
    <property type="entry name" value="23S_rRNA_IVP"/>
    <property type="match status" value="1"/>
</dbReference>